<evidence type="ECO:0000313" key="4">
    <source>
        <dbReference type="EMBL" id="KAL3761849.1"/>
    </source>
</evidence>
<dbReference type="Pfam" id="PF24325">
    <property type="entry name" value="DUF7495"/>
    <property type="match status" value="2"/>
</dbReference>
<accession>A0ABD3MGM7</accession>
<protein>
    <recommendedName>
        <fullName evidence="3">DUF7495 domain-containing protein</fullName>
    </recommendedName>
</protein>
<keyword evidence="2" id="KW-0472">Membrane</keyword>
<comment type="caution">
    <text evidence="4">The sequence shown here is derived from an EMBL/GenBank/DDBJ whole genome shotgun (WGS) entry which is preliminary data.</text>
</comment>
<dbReference type="EMBL" id="JALLBG020000146">
    <property type="protein sequence ID" value="KAL3761849.1"/>
    <property type="molecule type" value="Genomic_DNA"/>
</dbReference>
<sequence length="779" mass="87177">MGWFGNFLSGGGDGGDDHDYDDDDDNDRGGRRRRRPQTSTTPSSARNSRSRGGGGRPTGAAHTSDYNDDLYLSDDDDWGMSSFSASHINNNSLRHNTNNNKSDHQYYYNDHELDEEEDVDEYYDYDQKRRRRQYGRRSSSSAFWDQISMNDEYTSSGRNSGRRGGGVGPRENLEDEFNDQQDFYRHDQRLSSRAAEDEVQKDIRSLEQENSRGGGGNEEDDNVSSTSSKKEEVANAYRDYLKSIRDGGFESYLDNTTTFTTADGEHANSNNIDEDGALERVLDMEEERASGSLYRDLYGVHDMRGVTSSPYSEWRAKAKALLRQEEVGGGVTKASSSSSSRKILERFRRKRSADSDGRVAGGNNRSRKRNNNGYAPEDDGRVDEYDTGVLSKFWGYRVALFRHPLFRVICVLLCVLLAFAVGISYYVRSSHEQNNSMTSDVGGGATEHGINAATEQSNTPKHNSSRPSDAILNALSTFEPVWFDRRSGWEGITYMDAVHFCASHKDRVPCPYEIYCNKDDGTPYDGIRPGGEQWAAISNGANQWVQVGEMFTCQRYTDLHDHKKPEWGITGVSSEHEHGAGGITQNIMCCVDVYRIGSLDPFTQWGKNKEMDNVEEDSTKETSDSASVNVVDEDREENPNKGNVAVATENIDAQKQEKAVIAAFQPIWFSTTHGWSGKSYEDAILFCESYNHMVLCPYAAYCPNGHAHSPLPGSMISEVDGEQWAPANGPMNTWVQVGTVDGDESTKCTLHQDMLGERPAWGIDGTRSEVKHHIMCCLM</sequence>
<feature type="compositionally biased region" description="Basic and acidic residues" evidence="1">
    <location>
        <begin position="607"/>
        <end position="623"/>
    </location>
</feature>
<feature type="domain" description="DUF7495" evidence="3">
    <location>
        <begin position="481"/>
        <end position="591"/>
    </location>
</feature>
<dbReference type="AlphaFoldDB" id="A0ABD3MGM7"/>
<feature type="region of interest" description="Disordered" evidence="1">
    <location>
        <begin position="605"/>
        <end position="640"/>
    </location>
</feature>
<feature type="region of interest" description="Disordered" evidence="1">
    <location>
        <begin position="151"/>
        <end position="231"/>
    </location>
</feature>
<evidence type="ECO:0000256" key="2">
    <source>
        <dbReference type="SAM" id="Phobius"/>
    </source>
</evidence>
<gene>
    <name evidence="4" type="ORF">ACHAWU_009014</name>
</gene>
<feature type="transmembrane region" description="Helical" evidence="2">
    <location>
        <begin position="405"/>
        <end position="427"/>
    </location>
</feature>
<name>A0ABD3MGM7_9STRA</name>
<keyword evidence="2" id="KW-1133">Transmembrane helix</keyword>
<dbReference type="Proteomes" id="UP001530293">
    <property type="component" value="Unassembled WGS sequence"/>
</dbReference>
<proteinExistence type="predicted"/>
<organism evidence="4 5">
    <name type="scientific">Discostella pseudostelligera</name>
    <dbReference type="NCBI Taxonomy" id="259834"/>
    <lineage>
        <taxon>Eukaryota</taxon>
        <taxon>Sar</taxon>
        <taxon>Stramenopiles</taxon>
        <taxon>Ochrophyta</taxon>
        <taxon>Bacillariophyta</taxon>
        <taxon>Coscinodiscophyceae</taxon>
        <taxon>Thalassiosirophycidae</taxon>
        <taxon>Stephanodiscales</taxon>
        <taxon>Stephanodiscaceae</taxon>
        <taxon>Discostella</taxon>
    </lineage>
</organism>
<feature type="region of interest" description="Disordered" evidence="1">
    <location>
        <begin position="1"/>
        <end position="105"/>
    </location>
</feature>
<keyword evidence="2" id="KW-0812">Transmembrane</keyword>
<dbReference type="InterPro" id="IPR055918">
    <property type="entry name" value="DUF7495"/>
</dbReference>
<evidence type="ECO:0000256" key="1">
    <source>
        <dbReference type="SAM" id="MobiDB-lite"/>
    </source>
</evidence>
<feature type="region of interest" description="Disordered" evidence="1">
    <location>
        <begin position="331"/>
        <end position="381"/>
    </location>
</feature>
<feature type="compositionally biased region" description="Basic and acidic residues" evidence="1">
    <location>
        <begin position="342"/>
        <end position="357"/>
    </location>
</feature>
<feature type="domain" description="DUF7495" evidence="3">
    <location>
        <begin position="668"/>
        <end position="778"/>
    </location>
</feature>
<evidence type="ECO:0000259" key="3">
    <source>
        <dbReference type="Pfam" id="PF24325"/>
    </source>
</evidence>
<evidence type="ECO:0000313" key="5">
    <source>
        <dbReference type="Proteomes" id="UP001530293"/>
    </source>
</evidence>
<feature type="compositionally biased region" description="Basic and acidic residues" evidence="1">
    <location>
        <begin position="182"/>
        <end position="210"/>
    </location>
</feature>
<feature type="compositionally biased region" description="Low complexity" evidence="1">
    <location>
        <begin position="89"/>
        <end position="100"/>
    </location>
</feature>
<keyword evidence="5" id="KW-1185">Reference proteome</keyword>
<feature type="compositionally biased region" description="Acidic residues" evidence="1">
    <location>
        <begin position="14"/>
        <end position="26"/>
    </location>
</feature>
<reference evidence="4 5" key="1">
    <citation type="submission" date="2024-10" db="EMBL/GenBank/DDBJ databases">
        <title>Updated reference genomes for cyclostephanoid diatoms.</title>
        <authorList>
            <person name="Roberts W.R."/>
            <person name="Alverson A.J."/>
        </authorList>
    </citation>
    <scope>NUCLEOTIDE SEQUENCE [LARGE SCALE GENOMIC DNA]</scope>
    <source>
        <strain evidence="4 5">AJA232-27</strain>
    </source>
</reference>
<feature type="compositionally biased region" description="Acidic residues" evidence="1">
    <location>
        <begin position="66"/>
        <end position="78"/>
    </location>
</feature>